<dbReference type="AlphaFoldDB" id="A0A066RSN3"/>
<dbReference type="Proteomes" id="UP000027192">
    <property type="component" value="Unassembled WGS sequence"/>
</dbReference>
<evidence type="ECO:0000256" key="2">
    <source>
        <dbReference type="ARBA" id="ARBA00022552"/>
    </source>
</evidence>
<evidence type="ECO:0000256" key="6">
    <source>
        <dbReference type="HAMAP-Rule" id="MF_01862"/>
    </source>
</evidence>
<dbReference type="PANTHER" id="PTHR47816">
    <property type="entry name" value="RIBOSOMAL RNA SMALL SUBUNIT METHYLTRANSFERASE C"/>
    <property type="match status" value="1"/>
</dbReference>
<dbReference type="HAMAP" id="MF_01862">
    <property type="entry name" value="16SrRNA_methyltr_C"/>
    <property type="match status" value="1"/>
</dbReference>
<gene>
    <name evidence="6" type="primary">rsmC</name>
    <name evidence="9" type="ORF">EA58_16940</name>
</gene>
<dbReference type="InterPro" id="IPR029063">
    <property type="entry name" value="SAM-dependent_MTases_sf"/>
</dbReference>
<keyword evidence="5 6" id="KW-0949">S-adenosyl-L-methionine</keyword>
<evidence type="ECO:0000256" key="1">
    <source>
        <dbReference type="ARBA" id="ARBA00022490"/>
    </source>
</evidence>
<dbReference type="CDD" id="cd02440">
    <property type="entry name" value="AdoMet_MTases"/>
    <property type="match status" value="1"/>
</dbReference>
<comment type="subcellular location">
    <subcellularLocation>
        <location evidence="6">Cytoplasm</location>
    </subcellularLocation>
</comment>
<evidence type="ECO:0000313" key="9">
    <source>
        <dbReference type="EMBL" id="KDM90413.1"/>
    </source>
</evidence>
<reference evidence="9 10" key="1">
    <citation type="submission" date="2014-04" db="EMBL/GenBank/DDBJ databases">
        <title>Draft genome sequence of Photobacterium halotolerans S2753: a solonamide, ngercheumicin and holomycin producer.</title>
        <authorList>
            <person name="Machado H.R."/>
            <person name="Gram L."/>
        </authorList>
    </citation>
    <scope>NUCLEOTIDE SEQUENCE [LARGE SCALE GENOMIC DNA]</scope>
    <source>
        <strain evidence="9 10">S2753</strain>
    </source>
</reference>
<dbReference type="GO" id="GO:0005737">
    <property type="term" value="C:cytoplasm"/>
    <property type="evidence" value="ECO:0007669"/>
    <property type="project" value="UniProtKB-SubCell"/>
</dbReference>
<organism evidence="9 10">
    <name type="scientific">Photobacterium galatheae</name>
    <dbReference type="NCBI Taxonomy" id="1654360"/>
    <lineage>
        <taxon>Bacteria</taxon>
        <taxon>Pseudomonadati</taxon>
        <taxon>Pseudomonadota</taxon>
        <taxon>Gammaproteobacteria</taxon>
        <taxon>Vibrionales</taxon>
        <taxon>Vibrionaceae</taxon>
        <taxon>Photobacterium</taxon>
    </lineage>
</organism>
<evidence type="ECO:0000256" key="3">
    <source>
        <dbReference type="ARBA" id="ARBA00022603"/>
    </source>
</evidence>
<keyword evidence="4 6" id="KW-0808">Transferase</keyword>
<dbReference type="EC" id="2.1.1.172" evidence="6"/>
<dbReference type="Pfam" id="PF08468">
    <property type="entry name" value="MTS_N"/>
    <property type="match status" value="1"/>
</dbReference>
<evidence type="ECO:0000313" key="10">
    <source>
        <dbReference type="Proteomes" id="UP000027192"/>
    </source>
</evidence>
<comment type="caution">
    <text evidence="9">The sequence shown here is derived from an EMBL/GenBank/DDBJ whole genome shotgun (WGS) entry which is preliminary data.</text>
</comment>
<dbReference type="InterPro" id="IPR002052">
    <property type="entry name" value="DNA_methylase_N6_adenine_CS"/>
</dbReference>
<dbReference type="GO" id="GO:0052914">
    <property type="term" value="F:16S rRNA (guanine(1207)-N(2))-methyltransferase activity"/>
    <property type="evidence" value="ECO:0007669"/>
    <property type="project" value="UniProtKB-EC"/>
</dbReference>
<keyword evidence="3 6" id="KW-0489">Methyltransferase</keyword>
<sequence>MSANAATFSPASQVVARQTDFFTDRHVLVAGELDDLYPVELAKVAASVHVFNTHYGQHIALSRSSKITSHFGAELSADDVQGVDMILLYWPKAKAEAEYLLAMLLARCGKDTEICIVGENRSGVRSAEKMFAAYGPINKYDSARRCSFFWGRCQNEVPAFQMDDWFRSYPLSVGEQTLTIRSLPGVFSHGEFDQGSLLLIENLPALSGRVLDFGCGAGVIGAVLKTRYPEITLDLADVSALAIASARETFRENHLEGHFVATDVYSSLPEQYDFLISNPPFHAGLKTFYAATEQFIKQAPDHLNEGGELVIVANNFLQYPPLLEQCLGGYDIRAKNNRFSIYHAKK</sequence>
<accession>A0A066RSN3</accession>
<dbReference type="InterPro" id="IPR013675">
    <property type="entry name" value="Mtase_sm_N"/>
</dbReference>
<comment type="similarity">
    <text evidence="6">Belongs to the methyltransferase superfamily. RsmC family.</text>
</comment>
<dbReference type="GO" id="GO:0003676">
    <property type="term" value="F:nucleic acid binding"/>
    <property type="evidence" value="ECO:0007669"/>
    <property type="project" value="InterPro"/>
</dbReference>
<dbReference type="InterPro" id="IPR023543">
    <property type="entry name" value="rRNA_ssu_MeTfrase_C"/>
</dbReference>
<dbReference type="EMBL" id="JMIB01000032">
    <property type="protein sequence ID" value="KDM90413.1"/>
    <property type="molecule type" value="Genomic_DNA"/>
</dbReference>
<comment type="subunit">
    <text evidence="6">Monomer.</text>
</comment>
<comment type="catalytic activity">
    <reaction evidence="6">
        <text>guanosine(1207) in 16S rRNA + S-adenosyl-L-methionine = N(2)-methylguanosine(1207) in 16S rRNA + S-adenosyl-L-homocysteine + H(+)</text>
        <dbReference type="Rhea" id="RHEA:42736"/>
        <dbReference type="Rhea" id="RHEA-COMP:10213"/>
        <dbReference type="Rhea" id="RHEA-COMP:10214"/>
        <dbReference type="ChEBI" id="CHEBI:15378"/>
        <dbReference type="ChEBI" id="CHEBI:57856"/>
        <dbReference type="ChEBI" id="CHEBI:59789"/>
        <dbReference type="ChEBI" id="CHEBI:74269"/>
        <dbReference type="ChEBI" id="CHEBI:74481"/>
        <dbReference type="EC" id="2.1.1.172"/>
    </reaction>
</comment>
<keyword evidence="2 6" id="KW-0698">rRNA processing</keyword>
<keyword evidence="1 6" id="KW-0963">Cytoplasm</keyword>
<proteinExistence type="inferred from homology"/>
<dbReference type="RefSeq" id="WP_036755113.1">
    <property type="nucleotide sequence ID" value="NZ_JAGSGC010000001.1"/>
</dbReference>
<dbReference type="InterPro" id="IPR007848">
    <property type="entry name" value="Small_mtfrase_dom"/>
</dbReference>
<dbReference type="OrthoDB" id="9816072at2"/>
<dbReference type="PROSITE" id="PS00092">
    <property type="entry name" value="N6_MTASE"/>
    <property type="match status" value="1"/>
</dbReference>
<evidence type="ECO:0000256" key="5">
    <source>
        <dbReference type="ARBA" id="ARBA00022691"/>
    </source>
</evidence>
<name>A0A066RSN3_9GAMM</name>
<dbReference type="PANTHER" id="PTHR47816:SF4">
    <property type="entry name" value="RIBOSOMAL RNA SMALL SUBUNIT METHYLTRANSFERASE C"/>
    <property type="match status" value="1"/>
</dbReference>
<dbReference type="Pfam" id="PF05175">
    <property type="entry name" value="MTS"/>
    <property type="match status" value="1"/>
</dbReference>
<feature type="domain" description="Methyltransferase small N-terminal" evidence="8">
    <location>
        <begin position="12"/>
        <end position="169"/>
    </location>
</feature>
<evidence type="ECO:0000256" key="4">
    <source>
        <dbReference type="ARBA" id="ARBA00022679"/>
    </source>
</evidence>
<protein>
    <recommendedName>
        <fullName evidence="6">Ribosomal RNA small subunit methyltransferase C</fullName>
        <ecNumber evidence="6">2.1.1.172</ecNumber>
    </recommendedName>
    <alternativeName>
        <fullName evidence="6">16S rRNA m2G1207 methyltransferase</fullName>
    </alternativeName>
    <alternativeName>
        <fullName evidence="6">rRNA (guanine-N(2)-)-methyltransferase RsmC</fullName>
    </alternativeName>
</protein>
<dbReference type="NCBIfam" id="NF007023">
    <property type="entry name" value="PRK09489.1"/>
    <property type="match status" value="1"/>
</dbReference>
<dbReference type="Gene3D" id="3.40.50.150">
    <property type="entry name" value="Vaccinia Virus protein VP39"/>
    <property type="match status" value="2"/>
</dbReference>
<evidence type="ECO:0000259" key="8">
    <source>
        <dbReference type="Pfam" id="PF08468"/>
    </source>
</evidence>
<dbReference type="STRING" id="1654360.EA58_16940"/>
<feature type="domain" description="Methyltransferase small" evidence="7">
    <location>
        <begin position="178"/>
        <end position="342"/>
    </location>
</feature>
<keyword evidence="10" id="KW-1185">Reference proteome</keyword>
<dbReference type="SUPFAM" id="SSF53335">
    <property type="entry name" value="S-adenosyl-L-methionine-dependent methyltransferases"/>
    <property type="match status" value="1"/>
</dbReference>
<dbReference type="InterPro" id="IPR046977">
    <property type="entry name" value="RsmC/RlmG"/>
</dbReference>
<evidence type="ECO:0000259" key="7">
    <source>
        <dbReference type="Pfam" id="PF05175"/>
    </source>
</evidence>
<comment type="function">
    <text evidence="6">Specifically methylates the guanine in position 1207 of 16S rRNA in the 30S particle.</text>
</comment>